<dbReference type="Pfam" id="PF00909">
    <property type="entry name" value="Ammonium_transp"/>
    <property type="match status" value="1"/>
</dbReference>
<name>A0A1N7LS24_9RHOB</name>
<feature type="transmembrane region" description="Helical" evidence="8">
    <location>
        <begin position="211"/>
        <end position="230"/>
    </location>
</feature>
<evidence type="ECO:0000256" key="1">
    <source>
        <dbReference type="ARBA" id="ARBA00004141"/>
    </source>
</evidence>
<evidence type="ECO:0000256" key="4">
    <source>
        <dbReference type="ARBA" id="ARBA00022692"/>
    </source>
</evidence>
<feature type="transmembrane region" description="Helical" evidence="8">
    <location>
        <begin position="325"/>
        <end position="343"/>
    </location>
</feature>
<dbReference type="EMBL" id="FTOG01000004">
    <property type="protein sequence ID" value="SIS76650.1"/>
    <property type="molecule type" value="Genomic_DNA"/>
</dbReference>
<dbReference type="PANTHER" id="PTHR43029">
    <property type="entry name" value="AMMONIUM TRANSPORTER MEP2"/>
    <property type="match status" value="1"/>
</dbReference>
<dbReference type="STRING" id="453582.SAMN05421580_104268"/>
<keyword evidence="12" id="KW-1185">Reference proteome</keyword>
<evidence type="ECO:0000256" key="7">
    <source>
        <dbReference type="ARBA" id="ARBA00023177"/>
    </source>
</evidence>
<reference evidence="12" key="1">
    <citation type="submission" date="2017-01" db="EMBL/GenBank/DDBJ databases">
        <authorList>
            <person name="Varghese N."/>
            <person name="Submissions S."/>
        </authorList>
    </citation>
    <scope>NUCLEOTIDE SEQUENCE [LARGE SCALE GENOMIC DNA]</scope>
    <source>
        <strain evidence="12">DSM 19945</strain>
    </source>
</reference>
<proteinExistence type="inferred from homology"/>
<organism evidence="11 12">
    <name type="scientific">Rhodobacter aestuarii</name>
    <dbReference type="NCBI Taxonomy" id="453582"/>
    <lineage>
        <taxon>Bacteria</taxon>
        <taxon>Pseudomonadati</taxon>
        <taxon>Pseudomonadota</taxon>
        <taxon>Alphaproteobacteria</taxon>
        <taxon>Rhodobacterales</taxon>
        <taxon>Rhodobacter group</taxon>
        <taxon>Rhodobacter</taxon>
    </lineage>
</organism>
<dbReference type="InterPro" id="IPR029020">
    <property type="entry name" value="Ammonium/urea_transptr"/>
</dbReference>
<dbReference type="InterPro" id="IPR018047">
    <property type="entry name" value="Ammonium_transpt_CS"/>
</dbReference>
<accession>A0A1N7LS24</accession>
<dbReference type="AlphaFoldDB" id="A0A1N7LS24"/>
<dbReference type="GO" id="GO:0008519">
    <property type="term" value="F:ammonium channel activity"/>
    <property type="evidence" value="ECO:0007669"/>
    <property type="project" value="InterPro"/>
</dbReference>
<dbReference type="Proteomes" id="UP000186221">
    <property type="component" value="Unassembled WGS sequence"/>
</dbReference>
<gene>
    <name evidence="11" type="ORF">SAMN05421580_104268</name>
</gene>
<dbReference type="InterPro" id="IPR002229">
    <property type="entry name" value="RhesusRHD"/>
</dbReference>
<feature type="transmembrane region" description="Helical" evidence="8">
    <location>
        <begin position="401"/>
        <end position="420"/>
    </location>
</feature>
<dbReference type="OrthoDB" id="9814202at2"/>
<feature type="transmembrane region" description="Helical" evidence="8">
    <location>
        <begin position="47"/>
        <end position="68"/>
    </location>
</feature>
<evidence type="ECO:0000256" key="3">
    <source>
        <dbReference type="ARBA" id="ARBA00022448"/>
    </source>
</evidence>
<evidence type="ECO:0000256" key="8">
    <source>
        <dbReference type="RuleBase" id="RU362002"/>
    </source>
</evidence>
<dbReference type="PANTHER" id="PTHR43029:SF10">
    <property type="entry name" value="AMMONIUM TRANSPORTER MEP2"/>
    <property type="match status" value="1"/>
</dbReference>
<keyword evidence="5 8" id="KW-1133">Transmembrane helix</keyword>
<comment type="subcellular location">
    <subcellularLocation>
        <location evidence="8">Cell membrane</location>
        <topology evidence="8">Multi-pass membrane protein</topology>
    </subcellularLocation>
    <subcellularLocation>
        <location evidence="1">Membrane</location>
        <topology evidence="1">Multi-pass membrane protein</topology>
    </subcellularLocation>
</comment>
<feature type="chain" id="PRO_5012636649" description="Ammonium transporter" evidence="9">
    <location>
        <begin position="24"/>
        <end position="449"/>
    </location>
</feature>
<feature type="transmembrane region" description="Helical" evidence="8">
    <location>
        <begin position="80"/>
        <end position="100"/>
    </location>
</feature>
<dbReference type="GO" id="GO:0005886">
    <property type="term" value="C:plasma membrane"/>
    <property type="evidence" value="ECO:0007669"/>
    <property type="project" value="UniProtKB-SubCell"/>
</dbReference>
<evidence type="ECO:0000259" key="10">
    <source>
        <dbReference type="Pfam" id="PF00909"/>
    </source>
</evidence>
<feature type="signal peptide" evidence="9">
    <location>
        <begin position="1"/>
        <end position="23"/>
    </location>
</feature>
<feature type="transmembrane region" description="Helical" evidence="8">
    <location>
        <begin position="242"/>
        <end position="259"/>
    </location>
</feature>
<keyword evidence="3 8" id="KW-0813">Transport</keyword>
<dbReference type="InterPro" id="IPR001905">
    <property type="entry name" value="Ammonium_transpt"/>
</dbReference>
<dbReference type="PRINTS" id="PR00342">
    <property type="entry name" value="RHESUSRHD"/>
</dbReference>
<dbReference type="Gene3D" id="1.10.3430.10">
    <property type="entry name" value="Ammonium transporter AmtB like domains"/>
    <property type="match status" value="1"/>
</dbReference>
<dbReference type="InterPro" id="IPR024041">
    <property type="entry name" value="NH4_transpt_AmtB-like_dom"/>
</dbReference>
<evidence type="ECO:0000313" key="12">
    <source>
        <dbReference type="Proteomes" id="UP000186221"/>
    </source>
</evidence>
<protein>
    <recommendedName>
        <fullName evidence="8">Ammonium transporter</fullName>
    </recommendedName>
</protein>
<dbReference type="RefSeq" id="WP_076484512.1">
    <property type="nucleotide sequence ID" value="NZ_FTOG01000004.1"/>
</dbReference>
<feature type="domain" description="Ammonium transporter AmtB-like" evidence="10">
    <location>
        <begin position="47"/>
        <end position="447"/>
    </location>
</feature>
<feature type="transmembrane region" description="Helical" evidence="8">
    <location>
        <begin position="302"/>
        <end position="319"/>
    </location>
</feature>
<dbReference type="PROSITE" id="PS01219">
    <property type="entry name" value="AMMONIUM_TRANSP"/>
    <property type="match status" value="1"/>
</dbReference>
<keyword evidence="7 8" id="KW-0924">Ammonia transport</keyword>
<feature type="transmembrane region" description="Helical" evidence="8">
    <location>
        <begin position="355"/>
        <end position="381"/>
    </location>
</feature>
<feature type="transmembrane region" description="Helical" evidence="8">
    <location>
        <begin position="170"/>
        <end position="191"/>
    </location>
</feature>
<evidence type="ECO:0000313" key="11">
    <source>
        <dbReference type="EMBL" id="SIS76650.1"/>
    </source>
</evidence>
<evidence type="ECO:0000256" key="5">
    <source>
        <dbReference type="ARBA" id="ARBA00022989"/>
    </source>
</evidence>
<feature type="transmembrane region" description="Helical" evidence="8">
    <location>
        <begin position="141"/>
        <end position="163"/>
    </location>
</feature>
<dbReference type="SUPFAM" id="SSF111352">
    <property type="entry name" value="Ammonium transporter"/>
    <property type="match status" value="1"/>
</dbReference>
<evidence type="ECO:0000256" key="9">
    <source>
        <dbReference type="SAM" id="SignalP"/>
    </source>
</evidence>
<keyword evidence="6 8" id="KW-0472">Membrane</keyword>
<evidence type="ECO:0000256" key="2">
    <source>
        <dbReference type="ARBA" id="ARBA00005887"/>
    </source>
</evidence>
<evidence type="ECO:0000256" key="6">
    <source>
        <dbReference type="ARBA" id="ARBA00023136"/>
    </source>
</evidence>
<keyword evidence="9" id="KW-0732">Signal</keyword>
<sequence length="449" mass="46695">MKNLAKISGLSAALSALALPAFAQEATEVVAEVVEAAGPIVDKGDVAWMMTATLLVLFMIIPGLALFYGGLVRTKNMLSVLMQTTMITSVVMIVWVLWGYSFAFGGSSSPFWGGLGKLFLSGVNADSTAATFTDGVEIPEYLFIAFQMTFAAITPALYVGAFAERVKFSAVILFTVLWVTVVYFPIAHMVWDGAGLIFNWGAVDFAGGTVVHINAGITALVFAFVIGPRLGLGKENMAPHSMTLTMVGAAMLWVGWFGFNAGSNLEATSGATLAMINTFVCTAAAVVSWAAVEAIFRGKASGLGAASGMVAGLVAITPACGTSGPVGSIVLGLLVSPICYFFVTKVKSMLKYDDSLDVFGVHGIGGIVGAIMTGVLMAPAFGGIGDADFSIASQVFIQAKAVVLTIVWAGVGSLILLYIVKAITGLRVAADDERQGLDLTTHGESAYHS</sequence>
<keyword evidence="4 8" id="KW-0812">Transmembrane</keyword>
<comment type="similarity">
    <text evidence="2 8">Belongs to the ammonia transporter channel (TC 1.A.11.2) family.</text>
</comment>
<dbReference type="NCBIfam" id="TIGR00836">
    <property type="entry name" value="amt"/>
    <property type="match status" value="1"/>
</dbReference>
<feature type="transmembrane region" description="Helical" evidence="8">
    <location>
        <begin position="271"/>
        <end position="290"/>
    </location>
</feature>